<comment type="caution">
    <text evidence="2">The sequence shown here is derived from an EMBL/GenBank/DDBJ whole genome shotgun (WGS) entry which is preliminary data.</text>
</comment>
<evidence type="ECO:0000313" key="3">
    <source>
        <dbReference type="Proteomes" id="UP000824890"/>
    </source>
</evidence>
<accession>A0ABQ8AGC0</accession>
<evidence type="ECO:0000313" key="2">
    <source>
        <dbReference type="EMBL" id="KAH0891498.1"/>
    </source>
</evidence>
<feature type="region of interest" description="Disordered" evidence="1">
    <location>
        <begin position="59"/>
        <end position="83"/>
    </location>
</feature>
<protein>
    <submittedName>
        <fullName evidence="2">Uncharacterized protein</fullName>
    </submittedName>
</protein>
<dbReference type="Proteomes" id="UP000824890">
    <property type="component" value="Unassembled WGS sequence"/>
</dbReference>
<proteinExistence type="predicted"/>
<feature type="compositionally biased region" description="Polar residues" evidence="1">
    <location>
        <begin position="68"/>
        <end position="83"/>
    </location>
</feature>
<name>A0ABQ8AGC0_BRANA</name>
<organism evidence="2 3">
    <name type="scientific">Brassica napus</name>
    <name type="common">Rape</name>
    <dbReference type="NCBI Taxonomy" id="3708"/>
    <lineage>
        <taxon>Eukaryota</taxon>
        <taxon>Viridiplantae</taxon>
        <taxon>Streptophyta</taxon>
        <taxon>Embryophyta</taxon>
        <taxon>Tracheophyta</taxon>
        <taxon>Spermatophyta</taxon>
        <taxon>Magnoliopsida</taxon>
        <taxon>eudicotyledons</taxon>
        <taxon>Gunneridae</taxon>
        <taxon>Pentapetalae</taxon>
        <taxon>rosids</taxon>
        <taxon>malvids</taxon>
        <taxon>Brassicales</taxon>
        <taxon>Brassicaceae</taxon>
        <taxon>Brassiceae</taxon>
        <taxon>Brassica</taxon>
    </lineage>
</organism>
<dbReference type="EMBL" id="JAGKQM010000013">
    <property type="protein sequence ID" value="KAH0891498.1"/>
    <property type="molecule type" value="Genomic_DNA"/>
</dbReference>
<sequence>MEETSARLLAMTAHQKAHVTRGGGGGGGSIATPTPHPQLMATLFRLYFFLTLRSRRAPKEGKPWKRILNSNPTTEAKPQTELP</sequence>
<gene>
    <name evidence="2" type="ORF">HID58_053927</name>
</gene>
<reference evidence="2 3" key="1">
    <citation type="submission" date="2021-05" db="EMBL/GenBank/DDBJ databases">
        <title>Genome Assembly of Synthetic Allotetraploid Brassica napus Reveals Homoeologous Exchanges between Subgenomes.</title>
        <authorList>
            <person name="Davis J.T."/>
        </authorList>
    </citation>
    <scope>NUCLEOTIDE SEQUENCE [LARGE SCALE GENOMIC DNA]</scope>
    <source>
        <strain evidence="3">cv. Da-Ae</strain>
        <tissue evidence="2">Seedling</tissue>
    </source>
</reference>
<feature type="region of interest" description="Disordered" evidence="1">
    <location>
        <begin position="1"/>
        <end position="34"/>
    </location>
</feature>
<keyword evidence="3" id="KW-1185">Reference proteome</keyword>
<evidence type="ECO:0000256" key="1">
    <source>
        <dbReference type="SAM" id="MobiDB-lite"/>
    </source>
</evidence>